<comment type="caution">
    <text evidence="2">The sequence shown here is derived from an EMBL/GenBank/DDBJ whole genome shotgun (WGS) entry which is preliminary data.</text>
</comment>
<name>A0AAN9PZ85_CANGL</name>
<evidence type="ECO:0000313" key="3">
    <source>
        <dbReference type="Proteomes" id="UP001367508"/>
    </source>
</evidence>
<evidence type="ECO:0000256" key="1">
    <source>
        <dbReference type="SAM" id="MobiDB-lite"/>
    </source>
</evidence>
<keyword evidence="3" id="KW-1185">Reference proteome</keyword>
<evidence type="ECO:0000313" key="2">
    <source>
        <dbReference type="EMBL" id="KAK7315842.1"/>
    </source>
</evidence>
<dbReference type="Proteomes" id="UP001367508">
    <property type="component" value="Unassembled WGS sequence"/>
</dbReference>
<organism evidence="2 3">
    <name type="scientific">Canavalia gladiata</name>
    <name type="common">Sword bean</name>
    <name type="synonym">Dolichos gladiatus</name>
    <dbReference type="NCBI Taxonomy" id="3824"/>
    <lineage>
        <taxon>Eukaryota</taxon>
        <taxon>Viridiplantae</taxon>
        <taxon>Streptophyta</taxon>
        <taxon>Embryophyta</taxon>
        <taxon>Tracheophyta</taxon>
        <taxon>Spermatophyta</taxon>
        <taxon>Magnoliopsida</taxon>
        <taxon>eudicotyledons</taxon>
        <taxon>Gunneridae</taxon>
        <taxon>Pentapetalae</taxon>
        <taxon>rosids</taxon>
        <taxon>fabids</taxon>
        <taxon>Fabales</taxon>
        <taxon>Fabaceae</taxon>
        <taxon>Papilionoideae</taxon>
        <taxon>50 kb inversion clade</taxon>
        <taxon>NPAAA clade</taxon>
        <taxon>indigoferoid/millettioid clade</taxon>
        <taxon>Phaseoleae</taxon>
        <taxon>Canavalia</taxon>
    </lineage>
</organism>
<dbReference type="EMBL" id="JAYMYQ010000008">
    <property type="protein sequence ID" value="KAK7315842.1"/>
    <property type="molecule type" value="Genomic_DNA"/>
</dbReference>
<proteinExistence type="predicted"/>
<reference evidence="2 3" key="1">
    <citation type="submission" date="2024-01" db="EMBL/GenBank/DDBJ databases">
        <title>The genomes of 5 underutilized Papilionoideae crops provide insights into root nodulation and disease resistanc.</title>
        <authorList>
            <person name="Jiang F."/>
        </authorList>
    </citation>
    <scope>NUCLEOTIDE SEQUENCE [LARGE SCALE GENOMIC DNA]</scope>
    <source>
        <strain evidence="2">LVBAO_FW01</strain>
        <tissue evidence="2">Leaves</tissue>
    </source>
</reference>
<dbReference type="AlphaFoldDB" id="A0AAN9PZ85"/>
<protein>
    <submittedName>
        <fullName evidence="2">Uncharacterized protein</fullName>
    </submittedName>
</protein>
<gene>
    <name evidence="2" type="ORF">VNO77_34423</name>
</gene>
<accession>A0AAN9PZ85</accession>
<sequence length="326" mass="37079">MLMNILMIFDMQPSCTWKEHLIDNIHLRLNFIMLRLKGPKNNYLEIFIHYQIAGTGVKENKEEIYLWARQKKEKEEKRAFGRDAEGEPLAFDSGSCNWRGGNKRVRAGSSRGKASFIGGGGQARRKGSFSEGSGQARRNGEEACCRSLGSSRKLQEHGPSCDHIENMDRIMQGCKDSDRMPSSQAFNLDTRMHLIGWVLEQTTQRPKPSPSHTLAFHDGITCCELAERVPLGIKEVFVRREVILIYGCLTCKMDKCANQIIPHERESHFGEGSRNLYKPQAANHKAWRKPLHVPPRHTFAFPTLRPNDWKLEATLLVHGVVTNTDL</sequence>
<feature type="region of interest" description="Disordered" evidence="1">
    <location>
        <begin position="102"/>
        <end position="136"/>
    </location>
</feature>